<keyword evidence="2" id="KW-0489">Methyltransferase</keyword>
<dbReference type="EMBL" id="VCLA01000145">
    <property type="protein sequence ID" value="MQT02135.1"/>
    <property type="molecule type" value="Genomic_DNA"/>
</dbReference>
<dbReference type="OrthoDB" id="3172472at2"/>
<gene>
    <name evidence="2" type="ORF">FF041_18560</name>
</gene>
<dbReference type="Gene3D" id="2.20.25.570">
    <property type="match status" value="1"/>
</dbReference>
<evidence type="ECO:0000259" key="1">
    <source>
        <dbReference type="Pfam" id="PF13649"/>
    </source>
</evidence>
<dbReference type="SUPFAM" id="SSF53335">
    <property type="entry name" value="S-adenosyl-L-methionine-dependent methyltransferases"/>
    <property type="match status" value="1"/>
</dbReference>
<dbReference type="InterPro" id="IPR041698">
    <property type="entry name" value="Methyltransf_25"/>
</dbReference>
<dbReference type="GO" id="GO:0032259">
    <property type="term" value="P:methylation"/>
    <property type="evidence" value="ECO:0007669"/>
    <property type="project" value="UniProtKB-KW"/>
</dbReference>
<dbReference type="Gene3D" id="3.40.50.150">
    <property type="entry name" value="Vaccinia Virus protein VP39"/>
    <property type="match status" value="1"/>
</dbReference>
<dbReference type="CDD" id="cd02440">
    <property type="entry name" value="AdoMet_MTases"/>
    <property type="match status" value="1"/>
</dbReference>
<keyword evidence="3" id="KW-1185">Reference proteome</keyword>
<dbReference type="InterPro" id="IPR050508">
    <property type="entry name" value="Methyltransf_Superfamily"/>
</dbReference>
<protein>
    <submittedName>
        <fullName evidence="2">Class I SAM-dependent methyltransferase</fullName>
    </submittedName>
</protein>
<reference evidence="2 3" key="1">
    <citation type="submission" date="2019-05" db="EMBL/GenBank/DDBJ databases">
        <title>Comparative genomics and metabolomics analyses of clavulanic acid producing Streptomyces species provides insight into specialized metabolism and evolution of beta-lactam biosynthetic gene clusters.</title>
        <authorList>
            <person name="Moore M.A."/>
            <person name="Cruz-Morales P."/>
            <person name="Barona Gomez F."/>
            <person name="Kapil T."/>
        </authorList>
    </citation>
    <scope>NUCLEOTIDE SEQUENCE [LARGE SCALE GENOMIC DNA]</scope>
    <source>
        <strain evidence="2 3">NRRL 5741</strain>
    </source>
</reference>
<dbReference type="AlphaFoldDB" id="A0A646KIP3"/>
<feature type="domain" description="Methyltransferase" evidence="1">
    <location>
        <begin position="50"/>
        <end position="143"/>
    </location>
</feature>
<organism evidence="2 3">
    <name type="scientific">Streptomyces jumonjinensis</name>
    <dbReference type="NCBI Taxonomy" id="1945"/>
    <lineage>
        <taxon>Bacteria</taxon>
        <taxon>Bacillati</taxon>
        <taxon>Actinomycetota</taxon>
        <taxon>Actinomycetes</taxon>
        <taxon>Kitasatosporales</taxon>
        <taxon>Streptomycetaceae</taxon>
        <taxon>Streptomyces</taxon>
    </lineage>
</organism>
<accession>A0A646KIP3</accession>
<evidence type="ECO:0000313" key="3">
    <source>
        <dbReference type="Proteomes" id="UP000419138"/>
    </source>
</evidence>
<dbReference type="PANTHER" id="PTHR42912">
    <property type="entry name" value="METHYLTRANSFERASE"/>
    <property type="match status" value="1"/>
</dbReference>
<sequence>MTDSTGRTARENEQRLWDDWADRYDSSFLGAVDPAPTVAGLAELAGSGPVLELGVGTGRIAVPLAETGVHVDGLDFSEAMAAKLRSKAAGLPLSVLVGDMTELDAVDRYSLVIAVHSALTLLQTQEEQLRCVRNAARALLPGGRLAVSAQHPQVFVRRLRGKELKIRDMSDDHLAVSATVVDPARQTVTFQDVRFGRDGLTFMPSHVRWIWPSELDLMARMAGLERVYHGEDWTGGTVTPRSFEFVSVYRKPLPDETDRAGTAEGPVEQRA</sequence>
<proteinExistence type="predicted"/>
<dbReference type="Proteomes" id="UP000419138">
    <property type="component" value="Unassembled WGS sequence"/>
</dbReference>
<evidence type="ECO:0000313" key="2">
    <source>
        <dbReference type="EMBL" id="MQT02135.1"/>
    </source>
</evidence>
<keyword evidence="2" id="KW-0808">Transferase</keyword>
<dbReference type="InterPro" id="IPR029063">
    <property type="entry name" value="SAM-dependent_MTases_sf"/>
</dbReference>
<dbReference type="GO" id="GO:0008168">
    <property type="term" value="F:methyltransferase activity"/>
    <property type="evidence" value="ECO:0007669"/>
    <property type="project" value="UniProtKB-KW"/>
</dbReference>
<comment type="caution">
    <text evidence="2">The sequence shown here is derived from an EMBL/GenBank/DDBJ whole genome shotgun (WGS) entry which is preliminary data.</text>
</comment>
<dbReference type="PANTHER" id="PTHR42912:SF80">
    <property type="entry name" value="METHYLTRANSFERASE DOMAIN-CONTAINING PROTEIN"/>
    <property type="match status" value="1"/>
</dbReference>
<dbReference type="Pfam" id="PF13649">
    <property type="entry name" value="Methyltransf_25"/>
    <property type="match status" value="1"/>
</dbReference>
<dbReference type="RefSeq" id="WP_153523808.1">
    <property type="nucleotide sequence ID" value="NZ_JBEPDZ010000007.1"/>
</dbReference>
<name>A0A646KIP3_STRJU</name>